<dbReference type="Gene3D" id="2.70.70.10">
    <property type="entry name" value="Glucose Permease (Domain IIA)"/>
    <property type="match status" value="1"/>
</dbReference>
<dbReference type="Pfam" id="PF26571">
    <property type="entry name" value="VldE"/>
    <property type="match status" value="1"/>
</dbReference>
<evidence type="ECO:0000256" key="3">
    <source>
        <dbReference type="SAM" id="SignalP"/>
    </source>
</evidence>
<dbReference type="GO" id="GO:0004222">
    <property type="term" value="F:metalloendopeptidase activity"/>
    <property type="evidence" value="ECO:0007669"/>
    <property type="project" value="TreeGrafter"/>
</dbReference>
<dbReference type="AlphaFoldDB" id="A0A853C7I2"/>
<dbReference type="InterPro" id="IPR036691">
    <property type="entry name" value="Endo/exonu/phosph_ase_sf"/>
</dbReference>
<dbReference type="Proteomes" id="UP000530424">
    <property type="component" value="Unassembled WGS sequence"/>
</dbReference>
<evidence type="ECO:0000256" key="2">
    <source>
        <dbReference type="SAM" id="MobiDB-lite"/>
    </source>
</evidence>
<feature type="signal peptide" evidence="3">
    <location>
        <begin position="1"/>
        <end position="24"/>
    </location>
</feature>
<evidence type="ECO:0000259" key="5">
    <source>
        <dbReference type="Pfam" id="PF26571"/>
    </source>
</evidence>
<accession>A0A853C7I2</accession>
<dbReference type="InterPro" id="IPR050570">
    <property type="entry name" value="Cell_wall_metabolism_enzyme"/>
</dbReference>
<dbReference type="PROSITE" id="PS51318">
    <property type="entry name" value="TAT"/>
    <property type="match status" value="1"/>
</dbReference>
<organism evidence="6 7">
    <name type="scientific">Nocardioides thalensis</name>
    <dbReference type="NCBI Taxonomy" id="1914755"/>
    <lineage>
        <taxon>Bacteria</taxon>
        <taxon>Bacillati</taxon>
        <taxon>Actinomycetota</taxon>
        <taxon>Actinomycetes</taxon>
        <taxon>Propionibacteriales</taxon>
        <taxon>Nocardioidaceae</taxon>
        <taxon>Nocardioides</taxon>
    </lineage>
</organism>
<evidence type="ECO:0000313" key="6">
    <source>
        <dbReference type="EMBL" id="NYJ02966.1"/>
    </source>
</evidence>
<keyword evidence="1 3" id="KW-0732">Signal</keyword>
<dbReference type="SUPFAM" id="SSF51261">
    <property type="entry name" value="Duplicated hybrid motif"/>
    <property type="match status" value="1"/>
</dbReference>
<feature type="compositionally biased region" description="Basic and acidic residues" evidence="2">
    <location>
        <begin position="192"/>
        <end position="202"/>
    </location>
</feature>
<sequence length="798" mass="84085">MANSRSALLASALLALALGGTTTAALPAGARDAAPSPAAARPADTCPIPVALQTRPAWSNPVVAEVATPFGERRHPVLGFVKEHTGVDLAVTGERPRVHAAGPGTVSEVGKDVVVIDHGAGVETRYEHVDPLRLTRYGKIDAGEPIGTVAPDPATGERLLHLEVRQDGVPVDPVAFLETKEVALGETPVTKVVEEPLPKGEEPPPEQEPEPETETAQTGSGSGIVLGELGEITGVAGGPVSGTITTSVANIPNRTSDSGFASSMGTLSSAGSDFILLNEISRHSNDNMRALAPGYDVYRDPVPDRTQGGAGQSMNNAVMWNTDRWSLLDGGRVKVVDDDRGFHSGRAFVWDRYATWALLQRTDGAVVGVVSSHMPTNPGKFPRQHGSPGMSRVEQYARGMDITLSLVRALSAYGPVLYGGDMNSHHSQGSWTAAAKMTAAGYDYAKDQGVMYIFYPPGTTLGSHRQVGVASDHPAIITTINMNGQAPQPDTDAGPEEGAAAGPLVMPQALLPSRLELPQGDRISGDQIENAAEIIARGREAGLPPDAWVVAVAAALADSGLTNLEQGDRLGVFRQRPDAGTGDAESIQDPEHAADAFYGVAEGVRNPGLTDIAWSTMTVGEAAATVQRSPFPDLYDEREADARYVVEQLTGVAFPGSDSCGRPAVGYCPPTPWTDLERELSAATTEVLRCLQEAFPEVTSYAGRGDSCEGRHGLDVLVADGRRPMAKGVQATGDAVAAFLTDHAEQLDVGYVIWAGETWSPDQADAGWRPYQPRTGPTDDPSLMHFDRVHVALSESAC</sequence>
<comment type="caution">
    <text evidence="6">The sequence shown here is derived from an EMBL/GenBank/DDBJ whole genome shotgun (WGS) entry which is preliminary data.</text>
</comment>
<gene>
    <name evidence="6" type="ORF">HNR19_003664</name>
</gene>
<dbReference type="InterPro" id="IPR011055">
    <property type="entry name" value="Dup_hybrid_motif"/>
</dbReference>
<dbReference type="PANTHER" id="PTHR21666">
    <property type="entry name" value="PEPTIDASE-RELATED"/>
    <property type="match status" value="1"/>
</dbReference>
<dbReference type="Pfam" id="PF01551">
    <property type="entry name" value="Peptidase_M23"/>
    <property type="match status" value="1"/>
</dbReference>
<evidence type="ECO:0000313" key="7">
    <source>
        <dbReference type="Proteomes" id="UP000530424"/>
    </source>
</evidence>
<evidence type="ECO:0000259" key="4">
    <source>
        <dbReference type="Pfam" id="PF01551"/>
    </source>
</evidence>
<evidence type="ECO:0000256" key="1">
    <source>
        <dbReference type="ARBA" id="ARBA00022729"/>
    </source>
</evidence>
<reference evidence="6 7" key="1">
    <citation type="submission" date="2020-07" db="EMBL/GenBank/DDBJ databases">
        <title>Sequencing the genomes of 1000 actinobacteria strains.</title>
        <authorList>
            <person name="Klenk H.-P."/>
        </authorList>
    </citation>
    <scope>NUCLEOTIDE SEQUENCE [LARGE SCALE GENOMIC DNA]</scope>
    <source>
        <strain evidence="6 7">DSM 103833</strain>
    </source>
</reference>
<dbReference type="InterPro" id="IPR006311">
    <property type="entry name" value="TAT_signal"/>
</dbReference>
<feature type="domain" description="ARB-07466-like C-terminal" evidence="5">
    <location>
        <begin position="676"/>
        <end position="780"/>
    </location>
</feature>
<keyword evidence="7" id="KW-1185">Reference proteome</keyword>
<dbReference type="SUPFAM" id="SSF56219">
    <property type="entry name" value="DNase I-like"/>
    <property type="match status" value="1"/>
</dbReference>
<dbReference type="EMBL" id="JACCFP010000001">
    <property type="protein sequence ID" value="NYJ02966.1"/>
    <property type="molecule type" value="Genomic_DNA"/>
</dbReference>
<dbReference type="Gene3D" id="3.60.10.10">
    <property type="entry name" value="Endonuclease/exonuclease/phosphatase"/>
    <property type="match status" value="1"/>
</dbReference>
<protein>
    <recommendedName>
        <fullName evidence="8">M23 family metallopeptidase</fullName>
    </recommendedName>
</protein>
<feature type="compositionally biased region" description="Acidic residues" evidence="2">
    <location>
        <begin position="203"/>
        <end position="213"/>
    </location>
</feature>
<proteinExistence type="predicted"/>
<dbReference type="CDD" id="cd12797">
    <property type="entry name" value="M23_peptidase"/>
    <property type="match status" value="1"/>
</dbReference>
<dbReference type="InterPro" id="IPR058593">
    <property type="entry name" value="ARB_07466-like_C"/>
</dbReference>
<name>A0A853C7I2_9ACTN</name>
<dbReference type="InterPro" id="IPR016047">
    <property type="entry name" value="M23ase_b-sheet_dom"/>
</dbReference>
<feature type="region of interest" description="Disordered" evidence="2">
    <location>
        <begin position="187"/>
        <end position="224"/>
    </location>
</feature>
<evidence type="ECO:0008006" key="8">
    <source>
        <dbReference type="Google" id="ProtNLM"/>
    </source>
</evidence>
<feature type="domain" description="M23ase beta-sheet core" evidence="4">
    <location>
        <begin position="83"/>
        <end position="173"/>
    </location>
</feature>
<feature type="chain" id="PRO_5039189962" description="M23 family metallopeptidase" evidence="3">
    <location>
        <begin position="25"/>
        <end position="798"/>
    </location>
</feature>
<dbReference type="PANTHER" id="PTHR21666:SF289">
    <property type="entry name" value="L-ALA--D-GLU ENDOPEPTIDASE"/>
    <property type="match status" value="1"/>
</dbReference>
<dbReference type="RefSeq" id="WP_179669268.1">
    <property type="nucleotide sequence ID" value="NZ_JACCFP010000001.1"/>
</dbReference>